<protein>
    <recommendedName>
        <fullName evidence="1">ATPase BadF/BadG/BcrA/BcrD type domain-containing protein</fullName>
    </recommendedName>
</protein>
<dbReference type="Pfam" id="PF01869">
    <property type="entry name" value="BcrAD_BadFG"/>
    <property type="match status" value="1"/>
</dbReference>
<proteinExistence type="predicted"/>
<dbReference type="InterPro" id="IPR043129">
    <property type="entry name" value="ATPase_NBD"/>
</dbReference>
<dbReference type="PANTHER" id="PTHR43190:SF3">
    <property type="entry name" value="N-ACETYL-D-GLUCOSAMINE KINASE"/>
    <property type="match status" value="1"/>
</dbReference>
<dbReference type="InterPro" id="IPR002731">
    <property type="entry name" value="ATPase_BadF"/>
</dbReference>
<accession>A0A381NGM3</accession>
<name>A0A381NGM3_9ZZZZ</name>
<feature type="domain" description="ATPase BadF/BadG/BcrA/BcrD type" evidence="1">
    <location>
        <begin position="13"/>
        <end position="240"/>
    </location>
</feature>
<evidence type="ECO:0000259" key="1">
    <source>
        <dbReference type="Pfam" id="PF01869"/>
    </source>
</evidence>
<dbReference type="CDD" id="cd24007">
    <property type="entry name" value="ASKHA_NBD_eukNAGK-like"/>
    <property type="match status" value="1"/>
</dbReference>
<evidence type="ECO:0000313" key="2">
    <source>
        <dbReference type="EMBL" id="SUZ53735.1"/>
    </source>
</evidence>
<dbReference type="PANTHER" id="PTHR43190">
    <property type="entry name" value="N-ACETYL-D-GLUCOSAMINE KINASE"/>
    <property type="match status" value="1"/>
</dbReference>
<dbReference type="InterPro" id="IPR052519">
    <property type="entry name" value="Euk-type_GlcNAc_Kinase"/>
</dbReference>
<feature type="non-terminal residue" evidence="2">
    <location>
        <position position="1"/>
    </location>
</feature>
<dbReference type="EMBL" id="UINC01000345">
    <property type="protein sequence ID" value="SUZ53735.1"/>
    <property type="molecule type" value="Genomic_DNA"/>
</dbReference>
<dbReference type="SUPFAM" id="SSF53067">
    <property type="entry name" value="Actin-like ATPase domain"/>
    <property type="match status" value="1"/>
</dbReference>
<reference evidence="2" key="1">
    <citation type="submission" date="2018-05" db="EMBL/GenBank/DDBJ databases">
        <authorList>
            <person name="Lanie J.A."/>
            <person name="Ng W.-L."/>
            <person name="Kazmierczak K.M."/>
            <person name="Andrzejewski T.M."/>
            <person name="Davidsen T.M."/>
            <person name="Wayne K.J."/>
            <person name="Tettelin H."/>
            <person name="Glass J.I."/>
            <person name="Rusch D."/>
            <person name="Podicherti R."/>
            <person name="Tsui H.-C.T."/>
            <person name="Winkler M.E."/>
        </authorList>
    </citation>
    <scope>NUCLEOTIDE SEQUENCE</scope>
</reference>
<sequence length="249" mass="26182">VNTNLSTPGDILWAGLSGAGNEEARTAIEDALVKSHVAEKIVVSTDVEVAFHDAFGVGPGIMLVAGTGSIAWARRPDGTVVRVGGWGQHIGDEGSGYQIGMDALRCITRAEDGRDGPTTLRDTILQHLGLEDVQGLVGWIGIASKREIAALVPLITQAAAQDDPASKEILELAIQGCRGHLEAILEISGPWVGQPSVALWGGLLQCGGPLHDEILRVVEDYGLEILDRDPDPALGAARLALEQGLSNRQ</sequence>
<gene>
    <name evidence="2" type="ORF">METZ01_LOCUS6589</name>
</gene>
<dbReference type="AlphaFoldDB" id="A0A381NGM3"/>
<dbReference type="Gene3D" id="3.30.420.40">
    <property type="match status" value="2"/>
</dbReference>
<organism evidence="2">
    <name type="scientific">marine metagenome</name>
    <dbReference type="NCBI Taxonomy" id="408172"/>
    <lineage>
        <taxon>unclassified sequences</taxon>
        <taxon>metagenomes</taxon>
        <taxon>ecological metagenomes</taxon>
    </lineage>
</organism>